<evidence type="ECO:0000313" key="3">
    <source>
        <dbReference type="EMBL" id="CAD7401582.1"/>
    </source>
</evidence>
<dbReference type="InterPro" id="IPR046355">
    <property type="entry name" value="Gab1-4-like"/>
</dbReference>
<feature type="region of interest" description="Disordered" evidence="1">
    <location>
        <begin position="474"/>
        <end position="558"/>
    </location>
</feature>
<feature type="domain" description="PH" evidence="2">
    <location>
        <begin position="132"/>
        <end position="173"/>
    </location>
</feature>
<dbReference type="Gene3D" id="2.30.29.30">
    <property type="entry name" value="Pleckstrin-homology domain (PH domain)/Phosphotyrosine-binding domain (PTB)"/>
    <property type="match status" value="2"/>
</dbReference>
<sequence length="647" mass="72803">MSNNNLEIVHAGWLTKSPPSKPIWRARWRRRWFVLRHTGELPGQYYLEYYTDHNCRKLKGKIDLDQCNQVDAGLRFENSKQKYQHMFDVKTPKRIYYLAAESEEEMNKWVEYVCHVCGLKAYKDEEEGLRFENSKQKYQHMFDVKTPKRIYYLAAESEEEMNKWVEYVCHVCGLKAYKDEEEDIDYSPPLEENTALEEMTPVGDSPPTSPTSTISGPYIPISECISGKPLSSPNGLKDFNNIVQNGVLRTPTIPDKRRSPARADFYDSPRKLQPPNLELKHSVGVNTPPLQSPATDAESVFTDDEWTVPVLPAPTVNWNTFPAETRPSDSSDVSADVGSWSVVKRFGRLTVVDSAPVTSIALVAPPRPPKPLHLVESPKAQHLLDPSSRSEPTSPHAVSDETYDFPRCHAHPLSRNCYSNAAPGQVFRYDFHDGDLFHEPASPHSESSSNIAIYSNLPSPLIVSQAPAVHRCLKPGRKTSDSASLNSEPSPGGPFTAPPDVDRKLKPQRKLNELEQGPIQLASPPGGHRSLRKNRAAPSPTPKLHHENSSSDDERRVPVDNEEIYFYQNNNMQFIPAHNKTFEGIQYLDLDLECATASGSGNNTTTTTTVQSLTTTVYKTVDFIKTEAFNRTRQEVEEGRKQCAADL</sequence>
<dbReference type="AlphaFoldDB" id="A0A7R9GXL0"/>
<dbReference type="PANTHER" id="PTHR45960:SF2">
    <property type="entry name" value="PROTEIN DAUGHTER OF SEVENLESS"/>
    <property type="match status" value="1"/>
</dbReference>
<organism evidence="3">
    <name type="scientific">Timema cristinae</name>
    <name type="common">Walking stick</name>
    <dbReference type="NCBI Taxonomy" id="61476"/>
    <lineage>
        <taxon>Eukaryota</taxon>
        <taxon>Metazoa</taxon>
        <taxon>Ecdysozoa</taxon>
        <taxon>Arthropoda</taxon>
        <taxon>Hexapoda</taxon>
        <taxon>Insecta</taxon>
        <taxon>Pterygota</taxon>
        <taxon>Neoptera</taxon>
        <taxon>Polyneoptera</taxon>
        <taxon>Phasmatodea</taxon>
        <taxon>Timematodea</taxon>
        <taxon>Timematoidea</taxon>
        <taxon>Timematidae</taxon>
        <taxon>Timema</taxon>
    </lineage>
</organism>
<feature type="domain" description="PH" evidence="2">
    <location>
        <begin position="7"/>
        <end position="118"/>
    </location>
</feature>
<evidence type="ECO:0000259" key="2">
    <source>
        <dbReference type="PROSITE" id="PS50003"/>
    </source>
</evidence>
<name>A0A7R9GXL0_TIMCR</name>
<dbReference type="EMBL" id="OC318341">
    <property type="protein sequence ID" value="CAD7401582.1"/>
    <property type="molecule type" value="Genomic_DNA"/>
</dbReference>
<dbReference type="InterPro" id="IPR001849">
    <property type="entry name" value="PH_domain"/>
</dbReference>
<reference evidence="3" key="1">
    <citation type="submission" date="2020-11" db="EMBL/GenBank/DDBJ databases">
        <authorList>
            <person name="Tran Van P."/>
        </authorList>
    </citation>
    <scope>NUCLEOTIDE SEQUENCE</scope>
</reference>
<dbReference type="GO" id="GO:0007165">
    <property type="term" value="P:signal transduction"/>
    <property type="evidence" value="ECO:0007669"/>
    <property type="project" value="TreeGrafter"/>
</dbReference>
<dbReference type="PROSITE" id="PS50003">
    <property type="entry name" value="PH_DOMAIN"/>
    <property type="match status" value="2"/>
</dbReference>
<dbReference type="PANTHER" id="PTHR45960">
    <property type="entry name" value="GRB2-ASSOCIATED-BINDING PROTEIN"/>
    <property type="match status" value="1"/>
</dbReference>
<dbReference type="GO" id="GO:0035591">
    <property type="term" value="F:signaling adaptor activity"/>
    <property type="evidence" value="ECO:0007669"/>
    <property type="project" value="TreeGrafter"/>
</dbReference>
<dbReference type="Pfam" id="PF00169">
    <property type="entry name" value="PH"/>
    <property type="match status" value="1"/>
</dbReference>
<feature type="compositionally biased region" description="Basic and acidic residues" evidence="1">
    <location>
        <begin position="544"/>
        <end position="558"/>
    </location>
</feature>
<dbReference type="FunFam" id="2.30.29.30:FF:000286">
    <property type="entry name" value="PH-protein kinase domain containing protein"/>
    <property type="match status" value="1"/>
</dbReference>
<evidence type="ECO:0000256" key="1">
    <source>
        <dbReference type="SAM" id="MobiDB-lite"/>
    </source>
</evidence>
<feature type="region of interest" description="Disordered" evidence="1">
    <location>
        <begin position="250"/>
        <end position="276"/>
    </location>
</feature>
<gene>
    <name evidence="3" type="ORF">TCEB3V08_LOCUS6075</name>
</gene>
<protein>
    <recommendedName>
        <fullName evidence="2">PH domain-containing protein</fullName>
    </recommendedName>
</protein>
<dbReference type="SMART" id="SM00233">
    <property type="entry name" value="PH"/>
    <property type="match status" value="1"/>
</dbReference>
<dbReference type="InterPro" id="IPR011993">
    <property type="entry name" value="PH-like_dom_sf"/>
</dbReference>
<feature type="compositionally biased region" description="Basic and acidic residues" evidence="1">
    <location>
        <begin position="500"/>
        <end position="513"/>
    </location>
</feature>
<accession>A0A7R9GXL0</accession>
<dbReference type="GO" id="GO:0005737">
    <property type="term" value="C:cytoplasm"/>
    <property type="evidence" value="ECO:0007669"/>
    <property type="project" value="TreeGrafter"/>
</dbReference>
<dbReference type="SUPFAM" id="SSF50729">
    <property type="entry name" value="PH domain-like"/>
    <property type="match status" value="2"/>
</dbReference>
<proteinExistence type="predicted"/>
<feature type="region of interest" description="Disordered" evidence="1">
    <location>
        <begin position="380"/>
        <end position="400"/>
    </location>
</feature>